<dbReference type="EMBL" id="BK014662">
    <property type="protein sequence ID" value="DAD66533.1"/>
    <property type="molecule type" value="Genomic_DNA"/>
</dbReference>
<accession>A0A8S5L9D6</accession>
<organism evidence="1">
    <name type="scientific">Myoviridae sp. ctPuP5</name>
    <dbReference type="NCBI Taxonomy" id="2823543"/>
    <lineage>
        <taxon>Viruses</taxon>
        <taxon>Duplodnaviria</taxon>
        <taxon>Heunggongvirae</taxon>
        <taxon>Uroviricota</taxon>
        <taxon>Caudoviricetes</taxon>
    </lineage>
</organism>
<name>A0A8S5L9D6_9CAUD</name>
<sequence length="319" mass="36804">MNENLQKAEELMKQALIAYRDGNFEQGDLLRQKSNELFDLGKNDIENTQNNISSLYGENKNFGIIHKVFENNSPELYKSKNGRKVIASYIKTIKEDKNLLSQFQLYNTLYNVHDLTDSEKFVNEALSIIPNLKLNDLLESNQKLIDIIKKNNLNEEIEIDDKTENLFESIEYVLTNKKSFKTLAGYINATSNITNFINENKSNTDNLIDEHKDIDTTLNGFLHEIEEKYGDALTEEEKTFVQELVDAKADSKLEKQKKLFSKCKNEALEVINDVLRESEGSVKEKLLSIKERVLNREFNESTLVKDVAEMLEIKDTLSE</sequence>
<protein>
    <submittedName>
        <fullName evidence="1">Uncharacterized protein</fullName>
    </submittedName>
</protein>
<proteinExistence type="predicted"/>
<reference evidence="1" key="1">
    <citation type="journal article" date="2021" name="Proc. Natl. Acad. Sci. U.S.A.">
        <title>A Catalog of Tens of Thousands of Viruses from Human Metagenomes Reveals Hidden Associations with Chronic Diseases.</title>
        <authorList>
            <person name="Tisza M.J."/>
            <person name="Buck C.B."/>
        </authorList>
    </citation>
    <scope>NUCLEOTIDE SEQUENCE</scope>
    <source>
        <strain evidence="1">CtPuP5</strain>
    </source>
</reference>
<evidence type="ECO:0000313" key="1">
    <source>
        <dbReference type="EMBL" id="DAD66533.1"/>
    </source>
</evidence>